<dbReference type="PANTHER" id="PTHR36838:SF4">
    <property type="entry name" value="AUXIN EFFLUX CARRIER FAMILY PROTEIN"/>
    <property type="match status" value="1"/>
</dbReference>
<evidence type="ECO:0000256" key="7">
    <source>
        <dbReference type="ARBA" id="ARBA00023136"/>
    </source>
</evidence>
<dbReference type="PANTHER" id="PTHR36838">
    <property type="entry name" value="AUXIN EFFLUX CARRIER FAMILY PROTEIN"/>
    <property type="match status" value="1"/>
</dbReference>
<reference evidence="9 10" key="1">
    <citation type="submission" date="2016-10" db="EMBL/GenBank/DDBJ databases">
        <authorList>
            <person name="de Groot N.N."/>
        </authorList>
    </citation>
    <scope>NUCLEOTIDE SEQUENCE [LARGE SCALE GENOMIC DNA]</scope>
    <source>
        <strain evidence="9 10">DSM 19981</strain>
    </source>
</reference>
<feature type="transmembrane region" description="Helical" evidence="8">
    <location>
        <begin position="276"/>
        <end position="300"/>
    </location>
</feature>
<accession>A0A1I4A0P6</accession>
<dbReference type="AlphaFoldDB" id="A0A1I4A0P6"/>
<evidence type="ECO:0000256" key="4">
    <source>
        <dbReference type="ARBA" id="ARBA00022475"/>
    </source>
</evidence>
<feature type="transmembrane region" description="Helical" evidence="8">
    <location>
        <begin position="194"/>
        <end position="214"/>
    </location>
</feature>
<dbReference type="Gene3D" id="1.20.1530.20">
    <property type="match status" value="1"/>
</dbReference>
<evidence type="ECO:0000313" key="9">
    <source>
        <dbReference type="EMBL" id="SFK49954.1"/>
    </source>
</evidence>
<dbReference type="EMBL" id="FOSQ01000003">
    <property type="protein sequence ID" value="SFK49954.1"/>
    <property type="molecule type" value="Genomic_DNA"/>
</dbReference>
<dbReference type="OrthoDB" id="9805563at2"/>
<organism evidence="9 10">
    <name type="scientific">Falsiroseomonas stagni DSM 19981</name>
    <dbReference type="NCBI Taxonomy" id="1123062"/>
    <lineage>
        <taxon>Bacteria</taxon>
        <taxon>Pseudomonadati</taxon>
        <taxon>Pseudomonadota</taxon>
        <taxon>Alphaproteobacteria</taxon>
        <taxon>Acetobacterales</taxon>
        <taxon>Roseomonadaceae</taxon>
        <taxon>Falsiroseomonas</taxon>
    </lineage>
</organism>
<gene>
    <name evidence="9" type="ORF">SAMN02745775_10346</name>
</gene>
<name>A0A1I4A0P6_9PROT</name>
<dbReference type="RefSeq" id="WP_092959130.1">
    <property type="nucleotide sequence ID" value="NZ_FOSQ01000003.1"/>
</dbReference>
<evidence type="ECO:0000256" key="1">
    <source>
        <dbReference type="ARBA" id="ARBA00004651"/>
    </source>
</evidence>
<keyword evidence="7 8" id="KW-0472">Membrane</keyword>
<feature type="transmembrane region" description="Helical" evidence="8">
    <location>
        <begin position="6"/>
        <end position="26"/>
    </location>
</feature>
<dbReference type="STRING" id="1123062.SAMN02745775_10346"/>
<feature type="transmembrane region" description="Helical" evidence="8">
    <location>
        <begin position="107"/>
        <end position="125"/>
    </location>
</feature>
<feature type="transmembrane region" description="Helical" evidence="8">
    <location>
        <begin position="67"/>
        <end position="87"/>
    </location>
</feature>
<feature type="transmembrane region" description="Helical" evidence="8">
    <location>
        <begin position="131"/>
        <end position="149"/>
    </location>
</feature>
<sequence length="305" mass="31444">MIQWLNAFVPVFGLLALGAVLRRYLLPNDVVWAGMERLIFWVLLPCLVATALSGVDLGNLPVGGMAVAIWGALGFGTVAAVVLSRLLGEGHPAMTSVLQGGIRFNNLMGFAIAGAVWGQAGLALAAVATGLIVPVVQAISTIAFALGAEGRVRPWRLLRQVFANPLIIAVLVGFVLSALGGLPPGIGPMVRNLGQASVALGLLCVGAALTPQGLSARPLTQAATAMLKLVVMPAVTWMFCAAVGIGPMPTVIAVLFMALPTAATSYVMARAMGGDAPLMAAITTSEHALSLLTLPVWLFLLGRLL</sequence>
<proteinExistence type="inferred from homology"/>
<feature type="transmembrane region" description="Helical" evidence="8">
    <location>
        <begin position="161"/>
        <end position="182"/>
    </location>
</feature>
<evidence type="ECO:0000256" key="8">
    <source>
        <dbReference type="SAM" id="Phobius"/>
    </source>
</evidence>
<feature type="transmembrane region" description="Helical" evidence="8">
    <location>
        <begin position="38"/>
        <end position="55"/>
    </location>
</feature>
<evidence type="ECO:0000256" key="3">
    <source>
        <dbReference type="ARBA" id="ARBA00022448"/>
    </source>
</evidence>
<dbReference type="GO" id="GO:0055085">
    <property type="term" value="P:transmembrane transport"/>
    <property type="evidence" value="ECO:0007669"/>
    <property type="project" value="InterPro"/>
</dbReference>
<keyword evidence="3" id="KW-0813">Transport</keyword>
<dbReference type="GO" id="GO:0005886">
    <property type="term" value="C:plasma membrane"/>
    <property type="evidence" value="ECO:0007669"/>
    <property type="project" value="UniProtKB-SubCell"/>
</dbReference>
<evidence type="ECO:0000256" key="5">
    <source>
        <dbReference type="ARBA" id="ARBA00022692"/>
    </source>
</evidence>
<keyword evidence="5 8" id="KW-0812">Transmembrane</keyword>
<keyword evidence="4" id="KW-1003">Cell membrane</keyword>
<comment type="similarity">
    <text evidence="2">Belongs to the auxin efflux carrier (TC 2.A.69) family.</text>
</comment>
<evidence type="ECO:0000313" key="10">
    <source>
        <dbReference type="Proteomes" id="UP000199473"/>
    </source>
</evidence>
<keyword evidence="6 8" id="KW-1133">Transmembrane helix</keyword>
<comment type="subcellular location">
    <subcellularLocation>
        <location evidence="1">Cell membrane</location>
        <topology evidence="1">Multi-pass membrane protein</topology>
    </subcellularLocation>
</comment>
<keyword evidence="10" id="KW-1185">Reference proteome</keyword>
<evidence type="ECO:0000256" key="6">
    <source>
        <dbReference type="ARBA" id="ARBA00022989"/>
    </source>
</evidence>
<protein>
    <recommendedName>
        <fullName evidence="11">Auxin efflux carrier</fullName>
    </recommendedName>
</protein>
<evidence type="ECO:0008006" key="11">
    <source>
        <dbReference type="Google" id="ProtNLM"/>
    </source>
</evidence>
<dbReference type="Proteomes" id="UP000199473">
    <property type="component" value="Unassembled WGS sequence"/>
</dbReference>
<dbReference type="Pfam" id="PF03547">
    <property type="entry name" value="Mem_trans"/>
    <property type="match status" value="1"/>
</dbReference>
<dbReference type="InterPro" id="IPR004776">
    <property type="entry name" value="Mem_transp_PIN-like"/>
</dbReference>
<dbReference type="InterPro" id="IPR038770">
    <property type="entry name" value="Na+/solute_symporter_sf"/>
</dbReference>
<evidence type="ECO:0000256" key="2">
    <source>
        <dbReference type="ARBA" id="ARBA00010145"/>
    </source>
</evidence>